<feature type="region of interest" description="Disordered" evidence="1">
    <location>
        <begin position="1"/>
        <end position="24"/>
    </location>
</feature>
<gene>
    <name evidence="2" type="ORF">L596_006156</name>
</gene>
<reference evidence="2 3" key="1">
    <citation type="journal article" date="2015" name="Genome Biol.">
        <title>Comparative genomics of Steinernema reveals deeply conserved gene regulatory networks.</title>
        <authorList>
            <person name="Dillman A.R."/>
            <person name="Macchietto M."/>
            <person name="Porter C.F."/>
            <person name="Rogers A."/>
            <person name="Williams B."/>
            <person name="Antoshechkin I."/>
            <person name="Lee M.M."/>
            <person name="Goodwin Z."/>
            <person name="Lu X."/>
            <person name="Lewis E.E."/>
            <person name="Goodrich-Blair H."/>
            <person name="Stock S.P."/>
            <person name="Adams B.J."/>
            <person name="Sternberg P.W."/>
            <person name="Mortazavi A."/>
        </authorList>
    </citation>
    <scope>NUCLEOTIDE SEQUENCE [LARGE SCALE GENOMIC DNA]</scope>
    <source>
        <strain evidence="2 3">ALL</strain>
    </source>
</reference>
<dbReference type="Proteomes" id="UP000298663">
    <property type="component" value="Chromosome X"/>
</dbReference>
<name>A0A4U8V2U8_STECR</name>
<reference evidence="2 3" key="2">
    <citation type="journal article" date="2019" name="G3 (Bethesda)">
        <title>Hybrid Assembly of the Genome of the Entomopathogenic Nematode Steinernema carpocapsae Identifies the X-Chromosome.</title>
        <authorList>
            <person name="Serra L."/>
            <person name="Macchietto M."/>
            <person name="Macias-Munoz A."/>
            <person name="McGill C.J."/>
            <person name="Rodriguez I.M."/>
            <person name="Rodriguez B."/>
            <person name="Murad R."/>
            <person name="Mortazavi A."/>
        </authorList>
    </citation>
    <scope>NUCLEOTIDE SEQUENCE [LARGE SCALE GENOMIC DNA]</scope>
    <source>
        <strain evidence="2 3">ALL</strain>
    </source>
</reference>
<evidence type="ECO:0000313" key="2">
    <source>
        <dbReference type="EMBL" id="TMS39669.1"/>
    </source>
</evidence>
<dbReference type="AlphaFoldDB" id="A0A4U8V2U8"/>
<evidence type="ECO:0000313" key="3">
    <source>
        <dbReference type="Proteomes" id="UP000298663"/>
    </source>
</evidence>
<sequence>MTRWSLDVTGDLPPAAKDDQRRSASLSLSPAFFGAVFVDVGKSSRRKRTGKIAWDCLECGKGRLLRKEETKKTGEKGEGLPRDAGTGRHPAASRVD</sequence>
<feature type="region of interest" description="Disordered" evidence="1">
    <location>
        <begin position="67"/>
        <end position="96"/>
    </location>
</feature>
<accession>A0A4U8V2U8</accession>
<proteinExistence type="predicted"/>
<protein>
    <submittedName>
        <fullName evidence="2">Uncharacterized protein</fullName>
    </submittedName>
</protein>
<organism evidence="2 3">
    <name type="scientific">Steinernema carpocapsae</name>
    <name type="common">Entomopathogenic nematode</name>
    <dbReference type="NCBI Taxonomy" id="34508"/>
    <lineage>
        <taxon>Eukaryota</taxon>
        <taxon>Metazoa</taxon>
        <taxon>Ecdysozoa</taxon>
        <taxon>Nematoda</taxon>
        <taxon>Chromadorea</taxon>
        <taxon>Rhabditida</taxon>
        <taxon>Tylenchina</taxon>
        <taxon>Panagrolaimomorpha</taxon>
        <taxon>Strongyloidoidea</taxon>
        <taxon>Steinernematidae</taxon>
        <taxon>Steinernema</taxon>
    </lineage>
</organism>
<feature type="compositionally biased region" description="Basic and acidic residues" evidence="1">
    <location>
        <begin position="67"/>
        <end position="81"/>
    </location>
</feature>
<keyword evidence="3" id="KW-1185">Reference proteome</keyword>
<dbReference type="EMBL" id="CM016762">
    <property type="protein sequence ID" value="TMS39669.1"/>
    <property type="molecule type" value="Genomic_DNA"/>
</dbReference>
<evidence type="ECO:0000256" key="1">
    <source>
        <dbReference type="SAM" id="MobiDB-lite"/>
    </source>
</evidence>